<reference evidence="1" key="1">
    <citation type="submission" date="2020-08" db="EMBL/GenBank/DDBJ databases">
        <title>Multicomponent nature underlies the extraordinary mechanical properties of spider dragline silk.</title>
        <authorList>
            <person name="Kono N."/>
            <person name="Nakamura H."/>
            <person name="Mori M."/>
            <person name="Yoshida Y."/>
            <person name="Ohtoshi R."/>
            <person name="Malay A.D."/>
            <person name="Moran D.A.P."/>
            <person name="Tomita M."/>
            <person name="Numata K."/>
            <person name="Arakawa K."/>
        </authorList>
    </citation>
    <scope>NUCLEOTIDE SEQUENCE</scope>
</reference>
<sequence>MVLGAISLDSPNSIVRNSLLYCEVPCYYVWRKNEFIRRKKGKVVTGFLEIKKDNVLSRVYTIHPGNAERNYLLLLHEICGPTSFKAFKTVEGVVRPTFQAACRALGLLEDKTHWDRTFE</sequence>
<dbReference type="OrthoDB" id="7789720at2759"/>
<keyword evidence="1" id="KW-0347">Helicase</keyword>
<organism evidence="1 2">
    <name type="scientific">Nephila pilipes</name>
    <name type="common">Giant wood spider</name>
    <name type="synonym">Nephila maculata</name>
    <dbReference type="NCBI Taxonomy" id="299642"/>
    <lineage>
        <taxon>Eukaryota</taxon>
        <taxon>Metazoa</taxon>
        <taxon>Ecdysozoa</taxon>
        <taxon>Arthropoda</taxon>
        <taxon>Chelicerata</taxon>
        <taxon>Arachnida</taxon>
        <taxon>Araneae</taxon>
        <taxon>Araneomorphae</taxon>
        <taxon>Entelegynae</taxon>
        <taxon>Araneoidea</taxon>
        <taxon>Nephilidae</taxon>
        <taxon>Nephila</taxon>
    </lineage>
</organism>
<proteinExistence type="predicted"/>
<dbReference type="EMBL" id="BMAW01036305">
    <property type="protein sequence ID" value="GFU43473.1"/>
    <property type="molecule type" value="Genomic_DNA"/>
</dbReference>
<accession>A0A8X6USE3</accession>
<dbReference type="GO" id="GO:0004386">
    <property type="term" value="F:helicase activity"/>
    <property type="evidence" value="ECO:0007669"/>
    <property type="project" value="UniProtKB-KW"/>
</dbReference>
<comment type="caution">
    <text evidence="1">The sequence shown here is derived from an EMBL/GenBank/DDBJ whole genome shotgun (WGS) entry which is preliminary data.</text>
</comment>
<keyword evidence="2" id="KW-1185">Reference proteome</keyword>
<gene>
    <name evidence="1" type="primary">g.10136</name>
    <name evidence="1" type="ORF">NPIL_633791</name>
</gene>
<protein>
    <submittedName>
        <fullName evidence="1">ATP-dependent DNA helicase</fullName>
    </submittedName>
</protein>
<dbReference type="AlphaFoldDB" id="A0A8X6USE3"/>
<keyword evidence="1" id="KW-0547">Nucleotide-binding</keyword>
<name>A0A8X6USE3_NEPPI</name>
<evidence type="ECO:0000313" key="1">
    <source>
        <dbReference type="EMBL" id="GFU43473.1"/>
    </source>
</evidence>
<dbReference type="Proteomes" id="UP000887013">
    <property type="component" value="Unassembled WGS sequence"/>
</dbReference>
<keyword evidence="1" id="KW-0067">ATP-binding</keyword>
<keyword evidence="1" id="KW-0378">Hydrolase</keyword>
<evidence type="ECO:0000313" key="2">
    <source>
        <dbReference type="Proteomes" id="UP000887013"/>
    </source>
</evidence>